<feature type="domain" description="DNA2/NAM7 helicase helicase" evidence="9">
    <location>
        <begin position="1300"/>
        <end position="1583"/>
    </location>
</feature>
<dbReference type="FunFam" id="3.40.50.300:FF:000326">
    <property type="entry name" value="P-loop containing nucleoside triphosphate hydrolase"/>
    <property type="match status" value="1"/>
</dbReference>
<reference evidence="12" key="1">
    <citation type="submission" date="2014-01" db="EMBL/GenBank/DDBJ databases">
        <title>The genome of the white-rot fungus Pycnoporus cinnabarinus: a basidiomycete model with a versatile arsenal for lignocellulosic biomass breakdown.</title>
        <authorList>
            <person name="Levasseur A."/>
            <person name="Lomascolo A."/>
            <person name="Ruiz-Duenas F.J."/>
            <person name="Uzan E."/>
            <person name="Piumi F."/>
            <person name="Kues U."/>
            <person name="Ram A.F.J."/>
            <person name="Murat C."/>
            <person name="Haon M."/>
            <person name="Benoit I."/>
            <person name="Arfi Y."/>
            <person name="Chevret D."/>
            <person name="Drula E."/>
            <person name="Kwon M.J."/>
            <person name="Gouret P."/>
            <person name="Lesage-Meessen L."/>
            <person name="Lombard V."/>
            <person name="Mariette J."/>
            <person name="Noirot C."/>
            <person name="Park J."/>
            <person name="Patyshakuliyeva A."/>
            <person name="Wieneger R.A.B."/>
            <person name="Wosten H.A.B."/>
            <person name="Martin F."/>
            <person name="Coutinho P.M."/>
            <person name="de Vries R."/>
            <person name="Martinez A.T."/>
            <person name="Klopp C."/>
            <person name="Pontarotti P."/>
            <person name="Henrissat B."/>
            <person name="Record E."/>
        </authorList>
    </citation>
    <scope>NUCLEOTIDE SEQUENCE [LARGE SCALE GENOMIC DNA]</scope>
    <source>
        <strain evidence="12">BRFM137</strain>
    </source>
</reference>
<proteinExistence type="inferred from homology"/>
<feature type="compositionally biased region" description="Basic and acidic residues" evidence="7">
    <location>
        <begin position="1904"/>
        <end position="1915"/>
    </location>
</feature>
<dbReference type="InterPro" id="IPR024481">
    <property type="entry name" value="Helicase_Sen1_N"/>
</dbReference>
<dbReference type="SUPFAM" id="SSF48371">
    <property type="entry name" value="ARM repeat"/>
    <property type="match status" value="1"/>
</dbReference>
<gene>
    <name evidence="12" type="ORF">BN946_scf184909.g39</name>
</gene>
<dbReference type="GO" id="GO:0005524">
    <property type="term" value="F:ATP binding"/>
    <property type="evidence" value="ECO:0007669"/>
    <property type="project" value="UniProtKB-KW"/>
</dbReference>
<dbReference type="OMA" id="TYRFFNV"/>
<dbReference type="SUPFAM" id="SSF52540">
    <property type="entry name" value="P-loop containing nucleoside triphosphate hydrolases"/>
    <property type="match status" value="1"/>
</dbReference>
<dbReference type="HOGENOM" id="CLU_000459_1_1_1"/>
<keyword evidence="5" id="KW-0067">ATP-binding</keyword>
<evidence type="ECO:0000259" key="8">
    <source>
        <dbReference type="Pfam" id="PF12726"/>
    </source>
</evidence>
<dbReference type="InterPro" id="IPR041677">
    <property type="entry name" value="DNA2/NAM7_AAA_11"/>
</dbReference>
<evidence type="ECO:0000313" key="12">
    <source>
        <dbReference type="EMBL" id="CDO71445.1"/>
    </source>
</evidence>
<keyword evidence="4" id="KW-0347">Helicase</keyword>
<dbReference type="PANTHER" id="PTHR10887">
    <property type="entry name" value="DNA2/NAM7 HELICASE FAMILY"/>
    <property type="match status" value="1"/>
</dbReference>
<comment type="similarity">
    <text evidence="1">Belongs to the DNA2/NAM7 helicase family.</text>
</comment>
<keyword evidence="13" id="KW-1185">Reference proteome</keyword>
<feature type="compositionally biased region" description="Basic and acidic residues" evidence="7">
    <location>
        <begin position="934"/>
        <end position="953"/>
    </location>
</feature>
<keyword evidence="6" id="KW-0175">Coiled coil</keyword>
<dbReference type="Pfam" id="PF13087">
    <property type="entry name" value="AAA_12"/>
    <property type="match status" value="1"/>
</dbReference>
<feature type="domain" description="DNA2/NAM7 helicase-like C-terminal" evidence="10">
    <location>
        <begin position="1590"/>
        <end position="1786"/>
    </location>
</feature>
<evidence type="ECO:0008006" key="14">
    <source>
        <dbReference type="Google" id="ProtNLM"/>
    </source>
</evidence>
<feature type="region of interest" description="Disordered" evidence="7">
    <location>
        <begin position="934"/>
        <end position="954"/>
    </location>
</feature>
<dbReference type="STRING" id="5643.A0A060SAR3"/>
<dbReference type="GO" id="GO:0001147">
    <property type="term" value="F:transcription termination site sequence-specific DNA binding"/>
    <property type="evidence" value="ECO:0007669"/>
    <property type="project" value="TreeGrafter"/>
</dbReference>
<dbReference type="Gene3D" id="3.40.50.300">
    <property type="entry name" value="P-loop containing nucleotide triphosphate hydrolases"/>
    <property type="match status" value="2"/>
</dbReference>
<evidence type="ECO:0000259" key="11">
    <source>
        <dbReference type="Pfam" id="PF23576"/>
    </source>
</evidence>
<dbReference type="InterPro" id="IPR016024">
    <property type="entry name" value="ARM-type_fold"/>
</dbReference>
<keyword evidence="2" id="KW-0547">Nucleotide-binding</keyword>
<evidence type="ECO:0000259" key="10">
    <source>
        <dbReference type="Pfam" id="PF13087"/>
    </source>
</evidence>
<feature type="region of interest" description="Disordered" evidence="7">
    <location>
        <begin position="1821"/>
        <end position="1956"/>
    </location>
</feature>
<protein>
    <recommendedName>
        <fullName evidence="14">AAA+ ATPase domain-containing protein</fullName>
    </recommendedName>
</protein>
<sequence>MAPHAQDRDEVKKKLIGLRDAPQRMVAEDDLRLTSTYLLGSLKKPHIGTEVALVFDHWFCSQADEVTREAATFLIRLHAYNSSSVDIWRQQLKRVITRCCYCVRGLHETETMSRHTYFGAFGDQVLKSFYDNFHKFLTDTAVDALAEKGFISGNATNSERTLTDAPPGATFLILTYLHMLQDPRIVTLLHSFCPRDPVRSWPNDIPPAALLALLFDDVPEVRSWAQKQTTLCEIAPIPMENFLPAHSIVLKAVADCVASSRSLRDAFGVEYRLSFLTDISSLWSSFTTLLRFIPVELLRSSKSFDLDVRHIVIGHLHDTGNRQLLPLYFLDVLKCFVIVLRRMGPDVWQGEGPEYSHVVFNSIKDNTRYADILCSLPAPVPKDDWQLKWIEVYANTVGKLPAFKDILPSVLQFLCEELQHERFKSVRPNAMSIASRLLFAVLSHQGKDAAWRQELALDMLTVHSAVFVAVAISKTFSGEVWTDTRKQSRRLLKQALFSDIRNIATAITSLSSSATSPDQSSPVRSLIHERIWKDVYEGVSENDSDAVALLLAVLSQIWNLDDLKPVAFEEIIKRSSSASASQAILVAVNTALAVLRNGFRDVLSRYTDLSLDSSAVELLGREDVAKHVALLMFSPVEALQEAAQGLVALAFDVDGRLDCLRALLEHYPDGTFAGMNEALSTYTAIAKTVPEACSLSQALARCLTDVIEALCSSPSGLLLDAAYIKRAGETLQDRIPKWWQSMTEALCVIFAYTPRWARYFENEEMVLWMRDALIFGRDLLAQRRILESGAVARSQNDAKQNGKLTQVGKKMVDDLQQVLFELTKWLRLTDEELLHQSFALLETLLQCFRETQIRPRPETFQRIQRHIDDARKNDPNRMKSRLDSTRLLKLQEAVGAFDEEDDEIQIIDHIKPVKVTKPAEAVKEEPKREVKHILKAGPSRDFKSKEADRKAKAEVSNYFTSGDKKKLDAETSFPKFARSAGPVTAGRPQPPVPAVPSKSERPIIKDERSSAKAPSATSRDADSASSSEEESEEDDEGGAKGLAALAKMQRTPAIKKAVERRQVKMLDMPIGGRNVKLDRLNRRDDARRTHMRLKPDVSELYRTLLSWSYEHSGPEPPWNRPKLLPVPDRFQDYNHFRSVFEPMFFLECWNQLQESKETPLESYDCRIMNRQYTDQYIDVDISIESSVHKDWNLSETDIVLFTNPSSKRRVLGKAQSYRSSYLGVQATVRFLVQGGDPGLQVGSIWSLSKVLSLSTLIREYAALMALPHYDLLDSVLYTQLPKPGRVDQGEVQKVMSAYKVNEPQANAILKALATEGFALIQGPPGTGKTSTICGLVQLYLSRRPKPSAVIHPGRPAERELPKKILLCAPSNAAIDEIAFRLKEGVSGAGHRAEHPKVVRIGAPKSMNLSVRDVSMEYLIDQKLNANPELQNSKEAGTELARVRSELEAVKRQRQQKLEELSAIQDNTAKTLVLEEEVKRLNRQKAMLTHQLDKVKDKQKSDYRTLDATRRRFRNEVLQEADIICSTLSASAYEYLEPFDFELVIIDEAAQAIELSSLIPMKYRCRTCILVGDPQQLPPTVKSQEACKLGYDQSLFVRLQRSQPDAVHLLSIQYRMHPDISQLPSNLFYGGRLRDGPDMAEKTKRIWHTHPKFGTYRFFNVQAGHEESSGGHSLFNRAEAQVAVALYNRLTKEFSSNLDFKVGVISMYRGQIGELRRAFQQRFGDEVLSMVDFNTVDGFQGQEKDIIILSCVRAGPGVSSVGFLRDVRRMNVALTRAKASLFVLGHAPTLERSDEIWRQIVDNARSRSCLVDVDVSFFTTPTSGSQLKPASRQAKQEQPAPKPASSIQPAIPDNLTTPRELKAVINRPSGGAPSVQNAPTTSRSFSGHNSPAAYNSEEAQVGQKRKAEEASKDASTRPDNAQGLKPKPKPPLAKRPKQGPSLFIPKKVRSISSAQNP</sequence>
<dbReference type="PANTHER" id="PTHR10887:SF495">
    <property type="entry name" value="HELICASE SENATAXIN ISOFORM X1-RELATED"/>
    <property type="match status" value="1"/>
</dbReference>
<dbReference type="OrthoDB" id="6513042at2759"/>
<dbReference type="CDD" id="cd18808">
    <property type="entry name" value="SF1_C_Upf1"/>
    <property type="match status" value="1"/>
</dbReference>
<feature type="coiled-coil region" evidence="6">
    <location>
        <begin position="1432"/>
        <end position="1497"/>
    </location>
</feature>
<dbReference type="InterPro" id="IPR056474">
    <property type="entry name" value="SEN1_barrel"/>
</dbReference>
<dbReference type="InterPro" id="IPR047187">
    <property type="entry name" value="SF1_C_Upf1"/>
</dbReference>
<dbReference type="Pfam" id="PF23576">
    <property type="entry name" value="SEN1_barrel"/>
    <property type="match status" value="1"/>
</dbReference>
<evidence type="ECO:0000256" key="5">
    <source>
        <dbReference type="ARBA" id="ARBA00022840"/>
    </source>
</evidence>
<feature type="compositionally biased region" description="Acidic residues" evidence="7">
    <location>
        <begin position="1027"/>
        <end position="1036"/>
    </location>
</feature>
<name>A0A060SAR3_PYCCI</name>
<dbReference type="CDD" id="cd18042">
    <property type="entry name" value="DEXXQc_SETX"/>
    <property type="match status" value="1"/>
</dbReference>
<evidence type="ECO:0000256" key="7">
    <source>
        <dbReference type="SAM" id="MobiDB-lite"/>
    </source>
</evidence>
<dbReference type="Proteomes" id="UP000029665">
    <property type="component" value="Unassembled WGS sequence"/>
</dbReference>
<evidence type="ECO:0000256" key="2">
    <source>
        <dbReference type="ARBA" id="ARBA00022741"/>
    </source>
</evidence>
<feature type="compositionally biased region" description="Basic residues" evidence="7">
    <location>
        <begin position="1925"/>
        <end position="1936"/>
    </location>
</feature>
<dbReference type="InterPro" id="IPR041679">
    <property type="entry name" value="DNA2/NAM7-like_C"/>
</dbReference>
<dbReference type="EMBL" id="CCBP010000101">
    <property type="protein sequence ID" value="CDO71445.1"/>
    <property type="molecule type" value="Genomic_DNA"/>
</dbReference>
<evidence type="ECO:0000256" key="3">
    <source>
        <dbReference type="ARBA" id="ARBA00022801"/>
    </source>
</evidence>
<evidence type="ECO:0000256" key="1">
    <source>
        <dbReference type="ARBA" id="ARBA00007913"/>
    </source>
</evidence>
<accession>A0A060SAR3</accession>
<dbReference type="GO" id="GO:0016604">
    <property type="term" value="C:nuclear body"/>
    <property type="evidence" value="ECO:0007669"/>
    <property type="project" value="TreeGrafter"/>
</dbReference>
<feature type="region of interest" description="Disordered" evidence="7">
    <location>
        <begin position="977"/>
        <end position="1038"/>
    </location>
</feature>
<keyword evidence="3" id="KW-0378">Hydrolase</keyword>
<evidence type="ECO:0000256" key="4">
    <source>
        <dbReference type="ARBA" id="ARBA00022806"/>
    </source>
</evidence>
<feature type="compositionally biased region" description="Basic and acidic residues" evidence="7">
    <location>
        <begin position="998"/>
        <end position="1010"/>
    </location>
</feature>
<dbReference type="Pfam" id="PF13086">
    <property type="entry name" value="AAA_11"/>
    <property type="match status" value="1"/>
</dbReference>
<feature type="domain" description="Helicase SEN1 beta-barrel" evidence="11">
    <location>
        <begin position="1161"/>
        <end position="1250"/>
    </location>
</feature>
<evidence type="ECO:0000313" key="13">
    <source>
        <dbReference type="Proteomes" id="UP000029665"/>
    </source>
</evidence>
<dbReference type="InterPro" id="IPR027417">
    <property type="entry name" value="P-loop_NTPase"/>
</dbReference>
<dbReference type="GO" id="GO:0004386">
    <property type="term" value="F:helicase activity"/>
    <property type="evidence" value="ECO:0007669"/>
    <property type="project" value="UniProtKB-KW"/>
</dbReference>
<feature type="compositionally biased region" description="Low complexity" evidence="7">
    <location>
        <begin position="1013"/>
        <end position="1026"/>
    </location>
</feature>
<organism evidence="12 13">
    <name type="scientific">Pycnoporus cinnabarinus</name>
    <name type="common">Cinnabar-red polypore</name>
    <name type="synonym">Trametes cinnabarina</name>
    <dbReference type="NCBI Taxonomy" id="5643"/>
    <lineage>
        <taxon>Eukaryota</taxon>
        <taxon>Fungi</taxon>
        <taxon>Dikarya</taxon>
        <taxon>Basidiomycota</taxon>
        <taxon>Agaricomycotina</taxon>
        <taxon>Agaricomycetes</taxon>
        <taxon>Polyporales</taxon>
        <taxon>Polyporaceae</taxon>
        <taxon>Trametes</taxon>
    </lineage>
</organism>
<dbReference type="InterPro" id="IPR045055">
    <property type="entry name" value="DNA2/NAM7-like"/>
</dbReference>
<dbReference type="GO" id="GO:0006369">
    <property type="term" value="P:termination of RNA polymerase II transcription"/>
    <property type="evidence" value="ECO:0007669"/>
    <property type="project" value="TreeGrafter"/>
</dbReference>
<evidence type="ECO:0000256" key="6">
    <source>
        <dbReference type="SAM" id="Coils"/>
    </source>
</evidence>
<feature type="domain" description="Helicase Sen1 N-terminal" evidence="8">
    <location>
        <begin position="88"/>
        <end position="838"/>
    </location>
</feature>
<evidence type="ECO:0000259" key="9">
    <source>
        <dbReference type="Pfam" id="PF13086"/>
    </source>
</evidence>
<comment type="caution">
    <text evidence="12">The sequence shown here is derived from an EMBL/GenBank/DDBJ whole genome shotgun (WGS) entry which is preliminary data.</text>
</comment>
<dbReference type="Pfam" id="PF12726">
    <property type="entry name" value="SEN1_N"/>
    <property type="match status" value="1"/>
</dbReference>
<dbReference type="GO" id="GO:0005694">
    <property type="term" value="C:chromosome"/>
    <property type="evidence" value="ECO:0007669"/>
    <property type="project" value="UniProtKB-ARBA"/>
</dbReference>
<feature type="compositionally biased region" description="Polar residues" evidence="7">
    <location>
        <begin position="1873"/>
        <end position="1892"/>
    </location>
</feature>
<dbReference type="GO" id="GO:0016787">
    <property type="term" value="F:hydrolase activity"/>
    <property type="evidence" value="ECO:0007669"/>
    <property type="project" value="UniProtKB-KW"/>
</dbReference>